<gene>
    <name evidence="1" type="ORF">BRAA08T33057Z</name>
</gene>
<proteinExistence type="predicted"/>
<sequence>MPFCIDSIINPFINVYKSFLSFLYLFCLAFLTKLLKFTHLYVFIDICDQLLFKNFFIKTYKSSSCTFNNILKSRFIKNYNSPTFVDFLRTKKIHKVAASTSSGSLDHLNPQYSPAATCVFFDVARTFSKSNYDNGLGT</sequence>
<accession>A0A3P6BPS4</accession>
<dbReference type="EMBL" id="LR031575">
    <property type="protein sequence ID" value="VDD03580.1"/>
    <property type="molecule type" value="Genomic_DNA"/>
</dbReference>
<dbReference type="AlphaFoldDB" id="A0A3P6BPS4"/>
<name>A0A3P6BPS4_BRACM</name>
<evidence type="ECO:0000313" key="1">
    <source>
        <dbReference type="EMBL" id="VDD03580.1"/>
    </source>
</evidence>
<organism evidence="1">
    <name type="scientific">Brassica campestris</name>
    <name type="common">Field mustard</name>
    <dbReference type="NCBI Taxonomy" id="3711"/>
    <lineage>
        <taxon>Eukaryota</taxon>
        <taxon>Viridiplantae</taxon>
        <taxon>Streptophyta</taxon>
        <taxon>Embryophyta</taxon>
        <taxon>Tracheophyta</taxon>
        <taxon>Spermatophyta</taxon>
        <taxon>Magnoliopsida</taxon>
        <taxon>eudicotyledons</taxon>
        <taxon>Gunneridae</taxon>
        <taxon>Pentapetalae</taxon>
        <taxon>rosids</taxon>
        <taxon>malvids</taxon>
        <taxon>Brassicales</taxon>
        <taxon>Brassicaceae</taxon>
        <taxon>Brassiceae</taxon>
        <taxon>Brassica</taxon>
    </lineage>
</organism>
<reference evidence="1" key="1">
    <citation type="submission" date="2018-11" db="EMBL/GenBank/DDBJ databases">
        <authorList>
            <consortium name="Genoscope - CEA"/>
            <person name="William W."/>
        </authorList>
    </citation>
    <scope>NUCLEOTIDE SEQUENCE</scope>
</reference>
<protein>
    <submittedName>
        <fullName evidence="1">Uncharacterized protein</fullName>
    </submittedName>
</protein>